<dbReference type="Pfam" id="PF13091">
    <property type="entry name" value="PLDc_2"/>
    <property type="match status" value="2"/>
</dbReference>
<dbReference type="Gene3D" id="3.30.870.10">
    <property type="entry name" value="Endonuclease Chain A"/>
    <property type="match status" value="2"/>
</dbReference>
<reference evidence="10" key="1">
    <citation type="journal article" date="2019" name="Int. J. Syst. Evol. Microbiol.">
        <title>The Global Catalogue of Microorganisms (GCM) 10K type strain sequencing project: providing services to taxonomists for standard genome sequencing and annotation.</title>
        <authorList>
            <consortium name="The Broad Institute Genomics Platform"/>
            <consortium name="The Broad Institute Genome Sequencing Center for Infectious Disease"/>
            <person name="Wu L."/>
            <person name="Ma J."/>
        </authorList>
    </citation>
    <scope>NUCLEOTIDE SEQUENCE [LARGE SCALE GENOMIC DNA]</scope>
    <source>
        <strain evidence="10">CCM 8653</strain>
    </source>
</reference>
<accession>A0ABQ2B794</accession>
<keyword evidence="7" id="KW-0732">Signal</keyword>
<dbReference type="Proteomes" id="UP000632535">
    <property type="component" value="Unassembled WGS sequence"/>
</dbReference>
<feature type="domain" description="Phospholipase D-like" evidence="8">
    <location>
        <begin position="79"/>
        <end position="212"/>
    </location>
</feature>
<evidence type="ECO:0000256" key="4">
    <source>
        <dbReference type="ARBA" id="ARBA00022801"/>
    </source>
</evidence>
<sequence>MTPFRRIAAVAVGAALALGVAPAQGLPSGPVPGHEFIPPDKAPETPCAEAPSVTVRTGAVFSDPLHDRAGAVAERLCSYFKQADAGSTISLAAFVISGEAGEDYVDQLLAAHRRGVHVQVVMDGWQVEKPPAARLISTLGTDTSAGSWVTVCAHASPEGNTSSCQGTKGMHNKFALFSSVSGREDVVVQSSANVTDVNHVSYWNNAVTVTGDRGLYRAYREYHADLVRMEQDPDYHRTVRSRGPAGVSVARFFPAATADPVEERLSLLGCVPGRTRVALGMSEWDDTRIGVAHEIARLEHTGCDVTVVAGPVGEQVAAALDSAGVPRKTLEDVEATGRLHSKYLVVSGARDAGPAHARGGAASFVLTGSHNYNTTSLRRNDEAILELHHQPAVNQYLDNARRLWEVALEKR</sequence>
<keyword evidence="4" id="KW-0378">Hydrolase</keyword>
<dbReference type="InterPro" id="IPR051406">
    <property type="entry name" value="PLD_domain"/>
</dbReference>
<feature type="domain" description="Phospholipase D-like" evidence="8">
    <location>
        <begin position="292"/>
        <end position="404"/>
    </location>
</feature>
<dbReference type="InterPro" id="IPR025202">
    <property type="entry name" value="PLD-like_dom"/>
</dbReference>
<keyword evidence="5" id="KW-0442">Lipid degradation</keyword>
<comment type="similarity">
    <text evidence="2">Belongs to the phospholipase D family.</text>
</comment>
<dbReference type="PANTHER" id="PTHR43856">
    <property type="entry name" value="CARDIOLIPIN HYDROLASE"/>
    <property type="match status" value="1"/>
</dbReference>
<evidence type="ECO:0000313" key="10">
    <source>
        <dbReference type="Proteomes" id="UP000632535"/>
    </source>
</evidence>
<comment type="caution">
    <text evidence="9">The sequence shown here is derived from an EMBL/GenBank/DDBJ whole genome shotgun (WGS) entry which is preliminary data.</text>
</comment>
<dbReference type="PANTHER" id="PTHR43856:SF1">
    <property type="entry name" value="MITOCHONDRIAL CARDIOLIPIN HYDROLASE"/>
    <property type="match status" value="1"/>
</dbReference>
<evidence type="ECO:0000256" key="7">
    <source>
        <dbReference type="SAM" id="SignalP"/>
    </source>
</evidence>
<organism evidence="9 10">
    <name type="scientific">Isoptericola cucumis</name>
    <dbReference type="NCBI Taxonomy" id="1776856"/>
    <lineage>
        <taxon>Bacteria</taxon>
        <taxon>Bacillati</taxon>
        <taxon>Actinomycetota</taxon>
        <taxon>Actinomycetes</taxon>
        <taxon>Micrococcales</taxon>
        <taxon>Promicromonosporaceae</taxon>
        <taxon>Isoptericola</taxon>
    </lineage>
</organism>
<name>A0ABQ2B794_9MICO</name>
<protein>
    <recommendedName>
        <fullName evidence="3">phospholipase D</fullName>
        <ecNumber evidence="3">3.1.4.4</ecNumber>
    </recommendedName>
</protein>
<dbReference type="EMBL" id="BMDG01000009">
    <property type="protein sequence ID" value="GGI09683.1"/>
    <property type="molecule type" value="Genomic_DNA"/>
</dbReference>
<evidence type="ECO:0000259" key="8">
    <source>
        <dbReference type="Pfam" id="PF13091"/>
    </source>
</evidence>
<evidence type="ECO:0000313" key="9">
    <source>
        <dbReference type="EMBL" id="GGI09683.1"/>
    </source>
</evidence>
<comment type="catalytic activity">
    <reaction evidence="1">
        <text>a 1,2-diacyl-sn-glycero-3-phosphocholine + H2O = a 1,2-diacyl-sn-glycero-3-phosphate + choline + H(+)</text>
        <dbReference type="Rhea" id="RHEA:14445"/>
        <dbReference type="ChEBI" id="CHEBI:15354"/>
        <dbReference type="ChEBI" id="CHEBI:15377"/>
        <dbReference type="ChEBI" id="CHEBI:15378"/>
        <dbReference type="ChEBI" id="CHEBI:57643"/>
        <dbReference type="ChEBI" id="CHEBI:58608"/>
        <dbReference type="EC" id="3.1.4.4"/>
    </reaction>
</comment>
<dbReference type="EC" id="3.1.4.4" evidence="3"/>
<evidence type="ECO:0000256" key="3">
    <source>
        <dbReference type="ARBA" id="ARBA00012027"/>
    </source>
</evidence>
<gene>
    <name evidence="9" type="ORF">GCM10007368_27410</name>
</gene>
<evidence type="ECO:0000256" key="2">
    <source>
        <dbReference type="ARBA" id="ARBA00008664"/>
    </source>
</evidence>
<keyword evidence="10" id="KW-1185">Reference proteome</keyword>
<feature type="chain" id="PRO_5046888193" description="phospholipase D" evidence="7">
    <location>
        <begin position="24"/>
        <end position="411"/>
    </location>
</feature>
<evidence type="ECO:0000256" key="1">
    <source>
        <dbReference type="ARBA" id="ARBA00000798"/>
    </source>
</evidence>
<feature type="signal peptide" evidence="7">
    <location>
        <begin position="1"/>
        <end position="23"/>
    </location>
</feature>
<keyword evidence="6" id="KW-0443">Lipid metabolism</keyword>
<dbReference type="SUPFAM" id="SSF56024">
    <property type="entry name" value="Phospholipase D/nuclease"/>
    <property type="match status" value="2"/>
</dbReference>
<proteinExistence type="inferred from homology"/>
<evidence type="ECO:0000256" key="6">
    <source>
        <dbReference type="ARBA" id="ARBA00023098"/>
    </source>
</evidence>
<evidence type="ECO:0000256" key="5">
    <source>
        <dbReference type="ARBA" id="ARBA00022963"/>
    </source>
</evidence>